<dbReference type="InParanoid" id="A0A7C8INY5"/>
<evidence type="ECO:0000256" key="4">
    <source>
        <dbReference type="ARBA" id="ARBA00010042"/>
    </source>
</evidence>
<evidence type="ECO:0000256" key="10">
    <source>
        <dbReference type="SAM" id="MobiDB-lite"/>
    </source>
</evidence>
<keyword evidence="14" id="KW-1185">Reference proteome</keyword>
<feature type="compositionally biased region" description="Polar residues" evidence="10">
    <location>
        <begin position="730"/>
        <end position="745"/>
    </location>
</feature>
<dbReference type="GO" id="GO:0030015">
    <property type="term" value="C:CCR4-NOT core complex"/>
    <property type="evidence" value="ECO:0007669"/>
    <property type="project" value="InterPro"/>
</dbReference>
<dbReference type="InterPro" id="IPR038635">
    <property type="entry name" value="CCR4-NOT_su2/3/5_C_sf"/>
</dbReference>
<reference evidence="13 14" key="1">
    <citation type="submission" date="2019-12" db="EMBL/GenBank/DDBJ databases">
        <title>Draft genome sequence of the ascomycete Xylaria multiplex DSM 110363.</title>
        <authorList>
            <person name="Buettner E."/>
            <person name="Kellner H."/>
        </authorList>
    </citation>
    <scope>NUCLEOTIDE SEQUENCE [LARGE SCALE GENOMIC DNA]</scope>
    <source>
        <strain evidence="13 14">DSM 110363</strain>
    </source>
</reference>
<dbReference type="PANTHER" id="PTHR23326">
    <property type="entry name" value="CCR4 NOT-RELATED"/>
    <property type="match status" value="1"/>
</dbReference>
<feature type="compositionally biased region" description="Acidic residues" evidence="10">
    <location>
        <begin position="1744"/>
        <end position="1755"/>
    </location>
</feature>
<feature type="domain" description="NOT2/NOT3/NOT5 C-terminal" evidence="12">
    <location>
        <begin position="381"/>
        <end position="501"/>
    </location>
</feature>
<evidence type="ECO:0000259" key="11">
    <source>
        <dbReference type="Pfam" id="PF03941"/>
    </source>
</evidence>
<feature type="compositionally biased region" description="Low complexity" evidence="10">
    <location>
        <begin position="1422"/>
        <end position="1441"/>
    </location>
</feature>
<feature type="compositionally biased region" description="Low complexity" evidence="10">
    <location>
        <begin position="172"/>
        <end position="185"/>
    </location>
</feature>
<feature type="region of interest" description="Disordered" evidence="10">
    <location>
        <begin position="723"/>
        <end position="745"/>
    </location>
</feature>
<organism evidence="13 14">
    <name type="scientific">Xylaria multiplex</name>
    <dbReference type="NCBI Taxonomy" id="323545"/>
    <lineage>
        <taxon>Eukaryota</taxon>
        <taxon>Fungi</taxon>
        <taxon>Dikarya</taxon>
        <taxon>Ascomycota</taxon>
        <taxon>Pezizomycotina</taxon>
        <taxon>Sordariomycetes</taxon>
        <taxon>Xylariomycetidae</taxon>
        <taxon>Xylariales</taxon>
        <taxon>Xylariaceae</taxon>
        <taxon>Xylaria</taxon>
    </lineage>
</organism>
<feature type="region of interest" description="Disordered" evidence="10">
    <location>
        <begin position="1"/>
        <end position="207"/>
    </location>
</feature>
<dbReference type="GO" id="GO:0005634">
    <property type="term" value="C:nucleus"/>
    <property type="evidence" value="ECO:0007669"/>
    <property type="project" value="UniProtKB-SubCell"/>
</dbReference>
<dbReference type="Pfam" id="PF04153">
    <property type="entry name" value="NOT2_3_5_C"/>
    <property type="match status" value="1"/>
</dbReference>
<dbReference type="Proteomes" id="UP000481858">
    <property type="component" value="Unassembled WGS sequence"/>
</dbReference>
<feature type="compositionally biased region" description="Polar residues" evidence="10">
    <location>
        <begin position="1194"/>
        <end position="1204"/>
    </location>
</feature>
<keyword evidence="9" id="KW-0539">Nucleus</keyword>
<evidence type="ECO:0000259" key="12">
    <source>
        <dbReference type="Pfam" id="PF04153"/>
    </source>
</evidence>
<dbReference type="Pfam" id="PF03941">
    <property type="entry name" value="INCENP_ARK-bind"/>
    <property type="match status" value="1"/>
</dbReference>
<dbReference type="GO" id="GO:0006355">
    <property type="term" value="P:regulation of DNA-templated transcription"/>
    <property type="evidence" value="ECO:0007669"/>
    <property type="project" value="InterPro"/>
</dbReference>
<feature type="compositionally biased region" description="Low complexity" evidence="10">
    <location>
        <begin position="146"/>
        <end position="158"/>
    </location>
</feature>
<evidence type="ECO:0000256" key="1">
    <source>
        <dbReference type="ARBA" id="ARBA00004123"/>
    </source>
</evidence>
<feature type="compositionally biased region" description="Low complexity" evidence="10">
    <location>
        <begin position="1717"/>
        <end position="1729"/>
    </location>
</feature>
<evidence type="ECO:0000256" key="6">
    <source>
        <dbReference type="ARBA" id="ARBA00023015"/>
    </source>
</evidence>
<dbReference type="InterPro" id="IPR005635">
    <property type="entry name" value="Inner_centromere_prot_ARK-bd"/>
</dbReference>
<keyword evidence="8" id="KW-0206">Cytoskeleton</keyword>
<name>A0A7C8INY5_9PEZI</name>
<evidence type="ECO:0000256" key="5">
    <source>
        <dbReference type="ARBA" id="ARBA00022490"/>
    </source>
</evidence>
<feature type="domain" description="Inner centromere protein ARK-binding" evidence="11">
    <location>
        <begin position="1742"/>
        <end position="1797"/>
    </location>
</feature>
<dbReference type="InterPro" id="IPR040168">
    <property type="entry name" value="Not2/3/5"/>
</dbReference>
<feature type="compositionally biased region" description="Low complexity" evidence="10">
    <location>
        <begin position="110"/>
        <end position="125"/>
    </location>
</feature>
<feature type="compositionally biased region" description="Low complexity" evidence="10">
    <location>
        <begin position="799"/>
        <end position="817"/>
    </location>
</feature>
<keyword evidence="7" id="KW-0804">Transcription</keyword>
<feature type="compositionally biased region" description="Polar residues" evidence="10">
    <location>
        <begin position="970"/>
        <end position="985"/>
    </location>
</feature>
<feature type="compositionally biased region" description="Polar residues" evidence="10">
    <location>
        <begin position="55"/>
        <end position="92"/>
    </location>
</feature>
<evidence type="ECO:0000256" key="9">
    <source>
        <dbReference type="ARBA" id="ARBA00023242"/>
    </source>
</evidence>
<dbReference type="InterPro" id="IPR007282">
    <property type="entry name" value="NOT2/3/5_C"/>
</dbReference>
<sequence length="1852" mass="202511">MSSHILLPEDADSLSSVAKPRKPKLVQKLHLQSSGPSSSMKMPIPKSTLPPEPNQNPYNWYSNRNSKSTLLQRPEQSQARKAPSMQSIQSPETLPPGLPYASVVRCEFPSLSNNSQLSSGNPSSLWAGGSRPMGGAIQRNQPTPHSQQSQQDDFFSSSRMNTNQGPFRFGNQTSMSQSSQPQPSSIDEFPPLNNSLRNGDGEIGQERGSTLMSTLGFGAQGNAAGGSLQGTRAGNGLLNALSANSRTTDGRSPDGATALDLSRSQDMRSSNDEVRQQPPGFRDDTLPSQSPKDPTQPSEGRNPLGAIGTTETQPSKGKDNEDVQSPVVRDPLAGMAEIDKWGIKGLRTLMNNYPDYAACVTGMDPTSFGLDLTSPTMISTQIWSPFIDTPPHPAIPDFRLPDCYKVNNVQPLRNKISNFNEETLMWIFYSCPGDYQQQLAAEQLFQRQWRWHKKLKIWLTKDDIMHPRILSAQHEEGYYIVWSTDEWRKERRQLTLHYADLETNPNTGLTDASRPLSSVSAYYAMAGRTRMQVGSGPWISEERSSATQIAQSEVEEFTFSVQNDFDWLNEHMAEVFGENQINVAEIFKTPGKLRGKTPRTGRKGNVGENRVPLSNIFSSTPKGGPNPFTLANHGKLNTPRVKIAVDPQPSPPKAVVPTSPLKQVSTSKTVPLTKPAEVKDSGYHGSQSQDAMEVDNSVVLDETTQAFSPPDTTHGGRVAFQVSPTRKDLTSSMHPSSDPAQETNAGNLSTQYFTAHVGAATSPTKSLGHHETTTPIGSPAVPSFPSAEKSPTSTQAPESSHTPSADPPAADTDVADTALDEPPRSPSDGSSPIRPIVRKSSLNFASLPAREPITHKSIGNRTSRTSHLDQNRPSYYRHTGGKSLGHAKQDLTDDETDDMDIDDFPAPPNPQPEVEVDNAATHNKTYTQRLQDQINKLGKTQGNAQQASKAMVDANTSQTSLVISAPLQPTPSQQAASLKKTTTTPGAFPEDDDDDWIEPLGTPDASSNFKSPRPGFPKSYTTDIMEGVSSKKTVGGYDFVVPTANSQIGNTKSPLRSPILERTAAAFGHHKSASVPVFPVISQDHDDDNSLKKAISVSNPTLMTVSEDGQPTTPKSPTRGFNNSPLKQVKNKLSSILKSSRGLLASSAAISAEGKSSLLSPSTTRLGLHLGPSTETLRSPSAKESQPLYPDLSRQVTDMQTLRSAASPERTEGRRTRASIEREKAEEKRKKEEAKEARRQADQMEKLERAREKEREKARVFSKEQERIAAMERQATDQKEQEKRNAIATPGNFPKSAKNSPRKLKPRIASDDEDTDVPRVEEKTMDVEMSDAPNMMPPPSVSRLAAPASAMKTRDIKRPVRPTKEPTSKVKQAPTVIRVNMGSQHSQYHPSNSVLSSSLHDTLSQPQLKSKVSQPSLQAKPSLQSLKSSTSSAGRPKALEAAARRKEQEEREAQRKRDAKAEMDRKRAAIQEEERRQEQQKKLEAERQKDEERRQAAIQADAKKNAQRQAMLEKAKQTRAPPPAVRSQPSGPPDYSRNDAGPSRPPSRMNSMAPRSQDDASRPVNAVLSSAPKAQTKRPLPQETGDDNGSRPAQARNGNGLQPKESKRMRMTDELNDPADNEKQPSLKGAPVRPSGGLKKDLPTKAMFPIGYTNAPSQSGTRDLFKATVTNQHNSHFKTAHPLDMAQVSKGAIPFASNAHGIGGPSKTPARPAGIGATKSAAKSATRSSPRFQNGESIELPEINTDDEDEDDEDDGKGLVADWADSPNLRRALVEQENRNPFEVFGAPAPLNMEEVFARSKERFPKFRARTSSANWSGPDGLTEEDIRKDLAAREKMRREGGWSYDMGREMV</sequence>
<feature type="region of interest" description="Disordered" evidence="10">
    <location>
        <begin position="592"/>
        <end position="627"/>
    </location>
</feature>
<evidence type="ECO:0000256" key="3">
    <source>
        <dbReference type="ARBA" id="ARBA00007682"/>
    </source>
</evidence>
<feature type="compositionally biased region" description="Basic and acidic residues" evidence="10">
    <location>
        <begin position="1352"/>
        <end position="1368"/>
    </location>
</feature>
<comment type="subcellular location">
    <subcellularLocation>
        <location evidence="2">Cytoplasm</location>
        <location evidence="2">Cytoskeleton</location>
        <location evidence="2">Spindle</location>
    </subcellularLocation>
    <subcellularLocation>
        <location evidence="1">Nucleus</location>
    </subcellularLocation>
</comment>
<feature type="compositionally biased region" description="Basic and acidic residues" evidence="10">
    <location>
        <begin position="1604"/>
        <end position="1613"/>
    </location>
</feature>
<feature type="compositionally biased region" description="Polar residues" evidence="10">
    <location>
        <begin position="1173"/>
        <end position="1184"/>
    </location>
</feature>
<feature type="compositionally biased region" description="Polar residues" evidence="10">
    <location>
        <begin position="1381"/>
        <end position="1421"/>
    </location>
</feature>
<feature type="region of interest" description="Disordered" evidence="10">
    <location>
        <begin position="242"/>
        <end position="331"/>
    </location>
</feature>
<evidence type="ECO:0000313" key="13">
    <source>
        <dbReference type="EMBL" id="KAF2968541.1"/>
    </source>
</evidence>
<feature type="compositionally biased region" description="Basic and acidic residues" evidence="10">
    <location>
        <begin position="263"/>
        <end position="285"/>
    </location>
</feature>
<evidence type="ECO:0000256" key="7">
    <source>
        <dbReference type="ARBA" id="ARBA00023163"/>
    </source>
</evidence>
<evidence type="ECO:0000256" key="8">
    <source>
        <dbReference type="ARBA" id="ARBA00023212"/>
    </source>
</evidence>
<feature type="region of interest" description="Disordered" evidence="10">
    <location>
        <begin position="646"/>
        <end position="667"/>
    </location>
</feature>
<dbReference type="Gene3D" id="2.30.30.1020">
    <property type="entry name" value="CCR4-NOT complex subunit 2/3/5, C-terminal domain"/>
    <property type="match status" value="1"/>
</dbReference>
<feature type="compositionally biased region" description="Basic and acidic residues" evidence="10">
    <location>
        <begin position="1316"/>
        <end position="1326"/>
    </location>
</feature>
<comment type="caution">
    <text evidence="13">The sequence shown here is derived from an EMBL/GenBank/DDBJ whole genome shotgun (WGS) entry which is preliminary data.</text>
</comment>
<feature type="compositionally biased region" description="Basic and acidic residues" evidence="10">
    <location>
        <begin position="1209"/>
        <end position="1285"/>
    </location>
</feature>
<comment type="similarity">
    <text evidence="3">Belongs to the CNOT2/3/5 family.</text>
</comment>
<evidence type="ECO:0008006" key="15">
    <source>
        <dbReference type="Google" id="ProtNLM"/>
    </source>
</evidence>
<feature type="compositionally biased region" description="Polar residues" evidence="10">
    <location>
        <begin position="286"/>
        <end position="299"/>
    </location>
</feature>
<feature type="region of interest" description="Disordered" evidence="10">
    <location>
        <begin position="1703"/>
        <end position="1763"/>
    </location>
</feature>
<dbReference type="GO" id="GO:0000289">
    <property type="term" value="P:nuclear-transcribed mRNA poly(A) tail shortening"/>
    <property type="evidence" value="ECO:0007669"/>
    <property type="project" value="UniProtKB-ARBA"/>
</dbReference>
<feature type="region of interest" description="Disordered" evidence="10">
    <location>
        <begin position="1101"/>
        <end position="1127"/>
    </location>
</feature>
<gene>
    <name evidence="13" type="ORF">GQX73_g5051</name>
</gene>
<feature type="compositionally biased region" description="Low complexity" evidence="10">
    <location>
        <begin position="33"/>
        <end position="47"/>
    </location>
</feature>
<protein>
    <recommendedName>
        <fullName evidence="15">Inner centromere protein ARK-binding domain-containing protein</fullName>
    </recommendedName>
</protein>
<feature type="region of interest" description="Disordered" evidence="10">
    <location>
        <begin position="761"/>
        <end position="898"/>
    </location>
</feature>
<accession>A0A7C8INY5</accession>
<feature type="compositionally biased region" description="Basic and acidic residues" evidence="10">
    <location>
        <begin position="1442"/>
        <end position="1495"/>
    </location>
</feature>
<proteinExistence type="inferred from homology"/>
<dbReference type="OrthoDB" id="6123at2759"/>
<evidence type="ECO:0000256" key="2">
    <source>
        <dbReference type="ARBA" id="ARBA00004186"/>
    </source>
</evidence>
<feature type="region of interest" description="Disordered" evidence="10">
    <location>
        <begin position="969"/>
        <end position="1014"/>
    </location>
</feature>
<feature type="compositionally biased region" description="Polar residues" evidence="10">
    <location>
        <begin position="789"/>
        <end position="798"/>
    </location>
</feature>
<feature type="compositionally biased region" description="Basic residues" evidence="10">
    <location>
        <begin position="592"/>
        <end position="602"/>
    </location>
</feature>
<dbReference type="GO" id="GO:0005819">
    <property type="term" value="C:spindle"/>
    <property type="evidence" value="ECO:0007669"/>
    <property type="project" value="UniProtKB-SubCell"/>
</dbReference>
<feature type="region of interest" description="Disordered" evidence="10">
    <location>
        <begin position="1152"/>
        <end position="1644"/>
    </location>
</feature>
<comment type="similarity">
    <text evidence="4">Belongs to the INCENP family.</text>
</comment>
<evidence type="ECO:0000313" key="14">
    <source>
        <dbReference type="Proteomes" id="UP000481858"/>
    </source>
</evidence>
<dbReference type="EMBL" id="WUBL01000049">
    <property type="protein sequence ID" value="KAF2968541.1"/>
    <property type="molecule type" value="Genomic_DNA"/>
</dbReference>
<keyword evidence="5" id="KW-0963">Cytoplasm</keyword>
<keyword evidence="6" id="KW-0805">Transcription regulation</keyword>